<gene>
    <name evidence="1" type="ORF">EHS25_001984</name>
</gene>
<dbReference type="OrthoDB" id="10373270at2759"/>
<evidence type="ECO:0000313" key="1">
    <source>
        <dbReference type="EMBL" id="RSH89435.1"/>
    </source>
</evidence>
<dbReference type="EMBL" id="RSCD01000013">
    <property type="protein sequence ID" value="RSH89435.1"/>
    <property type="molecule type" value="Genomic_DNA"/>
</dbReference>
<keyword evidence="2" id="KW-1185">Reference proteome</keyword>
<reference evidence="1 2" key="1">
    <citation type="submission" date="2018-11" db="EMBL/GenBank/DDBJ databases">
        <title>Genome sequence of Saitozyma podzolica DSM 27192.</title>
        <authorList>
            <person name="Aliyu H."/>
            <person name="Gorte O."/>
            <person name="Ochsenreither K."/>
        </authorList>
    </citation>
    <scope>NUCLEOTIDE SEQUENCE [LARGE SCALE GENOMIC DNA]</scope>
    <source>
        <strain evidence="1 2">DSM 27192</strain>
    </source>
</reference>
<dbReference type="AlphaFoldDB" id="A0A427YE57"/>
<organism evidence="1 2">
    <name type="scientific">Saitozyma podzolica</name>
    <dbReference type="NCBI Taxonomy" id="1890683"/>
    <lineage>
        <taxon>Eukaryota</taxon>
        <taxon>Fungi</taxon>
        <taxon>Dikarya</taxon>
        <taxon>Basidiomycota</taxon>
        <taxon>Agaricomycotina</taxon>
        <taxon>Tremellomycetes</taxon>
        <taxon>Tremellales</taxon>
        <taxon>Trimorphomycetaceae</taxon>
        <taxon>Saitozyma</taxon>
    </lineage>
</organism>
<evidence type="ECO:0000313" key="2">
    <source>
        <dbReference type="Proteomes" id="UP000279259"/>
    </source>
</evidence>
<comment type="caution">
    <text evidence="1">The sequence shown here is derived from an EMBL/GenBank/DDBJ whole genome shotgun (WGS) entry which is preliminary data.</text>
</comment>
<proteinExistence type="predicted"/>
<name>A0A427YE57_9TREE</name>
<sequence>MSDDQTSQATWLLLDVGATEVDIGSGGELDSSFPALQKSFTMESVDGDDDLVNISYKNDETATSSPATSRTSGTSRNSTLRLRPFILTDTVSTPNGLVWNYRPVVNIESSDVVGTPQQLAAQVNCRLSQLISGDVSTTGPTRVAFRNALASQGGTFHVQHARTWTDLLKEATSRSSWDGRTGIPALRPGEITVDPTQFLTNNRVPTDVSPSPPVECVVHSGHPLPLWCFGTHAASR</sequence>
<accession>A0A427YE57</accession>
<protein>
    <submittedName>
        <fullName evidence="1">Uncharacterized protein</fullName>
    </submittedName>
</protein>
<dbReference type="Proteomes" id="UP000279259">
    <property type="component" value="Unassembled WGS sequence"/>
</dbReference>